<dbReference type="EMBL" id="LUGH01000020">
    <property type="protein sequence ID" value="OBZ91160.1"/>
    <property type="molecule type" value="Genomic_DNA"/>
</dbReference>
<feature type="region of interest" description="Disordered" evidence="2">
    <location>
        <begin position="220"/>
        <end position="277"/>
    </location>
</feature>
<dbReference type="GO" id="GO:0032185">
    <property type="term" value="P:septin cytoskeleton organization"/>
    <property type="evidence" value="ECO:0007669"/>
    <property type="project" value="TreeGrafter"/>
</dbReference>
<gene>
    <name evidence="4" type="primary">syp1</name>
    <name evidence="4" type="ORF">A0J61_00792</name>
</gene>
<organism evidence="4 5">
    <name type="scientific">Choanephora cucurbitarum</name>
    <dbReference type="NCBI Taxonomy" id="101091"/>
    <lineage>
        <taxon>Eukaryota</taxon>
        <taxon>Fungi</taxon>
        <taxon>Fungi incertae sedis</taxon>
        <taxon>Mucoromycota</taxon>
        <taxon>Mucoromycotina</taxon>
        <taxon>Mucoromycetes</taxon>
        <taxon>Mucorales</taxon>
        <taxon>Mucorineae</taxon>
        <taxon>Choanephoraceae</taxon>
        <taxon>Choanephoroideae</taxon>
        <taxon>Choanephora</taxon>
    </lineage>
</organism>
<dbReference type="InterPro" id="IPR027267">
    <property type="entry name" value="AH/BAR_dom_sf"/>
</dbReference>
<dbReference type="PROSITE" id="PS51072">
    <property type="entry name" value="MHD"/>
    <property type="match status" value="1"/>
</dbReference>
<feature type="compositionally biased region" description="Polar residues" evidence="2">
    <location>
        <begin position="260"/>
        <end position="277"/>
    </location>
</feature>
<reference evidence="4 5" key="1">
    <citation type="submission" date="2016-03" db="EMBL/GenBank/DDBJ databases">
        <title>Choanephora cucurbitarum.</title>
        <authorList>
            <person name="Min B."/>
            <person name="Park H."/>
            <person name="Park J.-H."/>
            <person name="Shin H.-D."/>
            <person name="Choi I.-G."/>
        </authorList>
    </citation>
    <scope>NUCLEOTIDE SEQUENCE [LARGE SCALE GENOMIC DNA]</scope>
    <source>
        <strain evidence="4 5">KUS-F28377</strain>
    </source>
</reference>
<dbReference type="InterPro" id="IPR028565">
    <property type="entry name" value="MHD"/>
</dbReference>
<dbReference type="Gene3D" id="1.20.1270.60">
    <property type="entry name" value="Arfaptin homology (AH) domain/BAR domain"/>
    <property type="match status" value="1"/>
</dbReference>
<dbReference type="AlphaFoldDB" id="A0A1C7NQA9"/>
<protein>
    <submittedName>
        <fullName evidence="4">Cytoskeletal protein syp1</fullName>
    </submittedName>
</protein>
<evidence type="ECO:0000313" key="5">
    <source>
        <dbReference type="Proteomes" id="UP000093000"/>
    </source>
</evidence>
<keyword evidence="5" id="KW-1185">Reference proteome</keyword>
<dbReference type="InterPro" id="IPR018808">
    <property type="entry name" value="Muniscin_C"/>
</dbReference>
<dbReference type="InParanoid" id="A0A1C7NQA9"/>
<dbReference type="SUPFAM" id="SSF103657">
    <property type="entry name" value="BAR/IMD domain-like"/>
    <property type="match status" value="1"/>
</dbReference>
<dbReference type="InterPro" id="IPR001060">
    <property type="entry name" value="FCH_dom"/>
</dbReference>
<dbReference type="PANTHER" id="PTHR23065:SF54">
    <property type="entry name" value="SUPPRESSOR OF YEAST PROFILIN DELETION"/>
    <property type="match status" value="1"/>
</dbReference>
<feature type="compositionally biased region" description="Low complexity" evidence="2">
    <location>
        <begin position="223"/>
        <end position="236"/>
    </location>
</feature>
<dbReference type="Pfam" id="PF10291">
    <property type="entry name" value="muHD"/>
    <property type="match status" value="1"/>
</dbReference>
<dbReference type="GO" id="GO:0032153">
    <property type="term" value="C:cell division site"/>
    <property type="evidence" value="ECO:0007669"/>
    <property type="project" value="TreeGrafter"/>
</dbReference>
<proteinExistence type="predicted"/>
<dbReference type="GO" id="GO:0005886">
    <property type="term" value="C:plasma membrane"/>
    <property type="evidence" value="ECO:0007669"/>
    <property type="project" value="TreeGrafter"/>
</dbReference>
<evidence type="ECO:0000313" key="4">
    <source>
        <dbReference type="EMBL" id="OBZ91160.1"/>
    </source>
</evidence>
<dbReference type="Pfam" id="PF00611">
    <property type="entry name" value="FCH"/>
    <property type="match status" value="1"/>
</dbReference>
<feature type="domain" description="MHD" evidence="3">
    <location>
        <begin position="477"/>
        <end position="709"/>
    </location>
</feature>
<accession>A0A1C7NQA9</accession>
<dbReference type="OrthoDB" id="27823at2759"/>
<evidence type="ECO:0000259" key="3">
    <source>
        <dbReference type="PROSITE" id="PS51072"/>
    </source>
</evidence>
<sequence length="709" mass="79593">MAEACYVDAFLTKQPKEGISIVQTRLKNAITLDNEFADYIKERALIEENYAKSLSKASKKLYTTDPVVLGHFGPVWELLLNELSQIASYHLEFAQQITHEIEKPMRTPCSEDLHQIQQMDAIIQSIQKKKPVRGSLFKKKSTETNGEWQTDGIDYLNLHQKADQTRLNRLKNMVEKFETIQSDQLLKQVQMADKTLLSAKEFDVEHDMLDFCKEKGRGLQTIESASASRRPRSSTTHSHESSRSVNKLKSVFGRRKKSQDQLSQFNSPSHPITTPVATDTNHIIAPNSVIDVAPPSIFREQPSPAPIVDSEGYSIPSRNNTSYAHAFGSDVSSRESPSDIDSDLQSFSWSQRYQVSIKESAVQEETNQANESFNKMANILRERTPTASRRPRGRRENMPRSQTYSTLFAAGSATNPTQTRSNSMIFLPSSDTNPFIATSSLALSNFNMPSSPSSSLSNLRLRTSEASLQLQPIPETQQTQQELSLQALSASTRETIKIVDDKIYVTGQILLSCHDNSQARIPIHINHTSELIELRPCSPLITTGSNDDYLLDTTNLSQDHPTTCFTYEATASLSLLPLQLSASWKCVEGISYLIVKHSRNREIAHTDIKGSVYVVMDDTVTSVQSTPQGIWDVSNKRLTWHTRDLLQQYQGEDGPQQRLLAKFYVQQIGTPQPLCFHYLLKNYSISGVSIQSSAIEINQTGNIIQSENL</sequence>
<dbReference type="Proteomes" id="UP000093000">
    <property type="component" value="Unassembled WGS sequence"/>
</dbReference>
<evidence type="ECO:0000256" key="2">
    <source>
        <dbReference type="SAM" id="MobiDB-lite"/>
    </source>
</evidence>
<comment type="caution">
    <text evidence="4">The sequence shown here is derived from an EMBL/GenBank/DDBJ whole genome shotgun (WGS) entry which is preliminary data.</text>
</comment>
<dbReference type="PANTHER" id="PTHR23065">
    <property type="entry name" value="PROLINE-SERINE-THREONINE PHOSPHATASE INTERACTING PROTEIN 1"/>
    <property type="match status" value="1"/>
</dbReference>
<dbReference type="STRING" id="101091.A0A1C7NQA9"/>
<evidence type="ECO:0000256" key="1">
    <source>
        <dbReference type="ARBA" id="ARBA00022583"/>
    </source>
</evidence>
<dbReference type="FunCoup" id="A0A1C7NQA9">
    <property type="interactions" value="17"/>
</dbReference>
<dbReference type="SMART" id="SM00055">
    <property type="entry name" value="FCH"/>
    <property type="match status" value="1"/>
</dbReference>
<name>A0A1C7NQA9_9FUNG</name>
<dbReference type="GO" id="GO:0030139">
    <property type="term" value="C:endocytic vesicle"/>
    <property type="evidence" value="ECO:0007669"/>
    <property type="project" value="TreeGrafter"/>
</dbReference>
<dbReference type="GO" id="GO:0006897">
    <property type="term" value="P:endocytosis"/>
    <property type="evidence" value="ECO:0007669"/>
    <property type="project" value="UniProtKB-KW"/>
</dbReference>
<keyword evidence="1" id="KW-0254">Endocytosis</keyword>